<reference evidence="2 3" key="1">
    <citation type="submission" date="2018-12" db="EMBL/GenBank/DDBJ databases">
        <authorList>
            <consortium name="Pathogen Informatics"/>
        </authorList>
    </citation>
    <scope>NUCLEOTIDE SEQUENCE [LARGE SCALE GENOMIC DNA]</scope>
    <source>
        <strain evidence="2 3">NCTC9695</strain>
    </source>
</reference>
<name>A0A447TA58_CHRVL</name>
<accession>A0A447TA58</accession>
<feature type="domain" description="CobE/GbiG C-terminal" evidence="1">
    <location>
        <begin position="2"/>
        <end position="38"/>
    </location>
</feature>
<dbReference type="AlphaFoldDB" id="A0A447TA58"/>
<proteinExistence type="predicted"/>
<dbReference type="Proteomes" id="UP000275777">
    <property type="component" value="Chromosome"/>
</dbReference>
<dbReference type="SUPFAM" id="SSF159664">
    <property type="entry name" value="CobE/GbiG C-terminal domain-like"/>
    <property type="match status" value="1"/>
</dbReference>
<evidence type="ECO:0000313" key="3">
    <source>
        <dbReference type="Proteomes" id="UP000275777"/>
    </source>
</evidence>
<protein>
    <submittedName>
        <fullName evidence="2">Cobalamin biosynthesis protein CbiG</fullName>
    </submittedName>
</protein>
<dbReference type="EMBL" id="LR134182">
    <property type="protein sequence ID" value="VEB41759.1"/>
    <property type="molecule type" value="Genomic_DNA"/>
</dbReference>
<dbReference type="InterPro" id="IPR036518">
    <property type="entry name" value="CobE/GbiG_C_sf"/>
</dbReference>
<dbReference type="Gene3D" id="3.30.420.180">
    <property type="entry name" value="CobE/GbiG C-terminal domain"/>
    <property type="match status" value="1"/>
</dbReference>
<evidence type="ECO:0000259" key="1">
    <source>
        <dbReference type="Pfam" id="PF01890"/>
    </source>
</evidence>
<evidence type="ECO:0000313" key="2">
    <source>
        <dbReference type="EMBL" id="VEB41759.1"/>
    </source>
</evidence>
<dbReference type="Pfam" id="PF01890">
    <property type="entry name" value="CbiG_C"/>
    <property type="match status" value="1"/>
</dbReference>
<dbReference type="InterPro" id="IPR002750">
    <property type="entry name" value="CobE/GbiG_C"/>
</dbReference>
<dbReference type="GO" id="GO:0009236">
    <property type="term" value="P:cobalamin biosynthetic process"/>
    <property type="evidence" value="ECO:0007669"/>
    <property type="project" value="InterPro"/>
</dbReference>
<gene>
    <name evidence="2" type="ORF">NCTC9695_02198</name>
</gene>
<organism evidence="2 3">
    <name type="scientific">Chromobacterium violaceum</name>
    <dbReference type="NCBI Taxonomy" id="536"/>
    <lineage>
        <taxon>Bacteria</taxon>
        <taxon>Pseudomonadati</taxon>
        <taxon>Pseudomonadota</taxon>
        <taxon>Betaproteobacteria</taxon>
        <taxon>Neisseriales</taxon>
        <taxon>Chromobacteriaceae</taxon>
        <taxon>Chromobacterium</taxon>
    </lineage>
</organism>
<sequence length="45" mass="4602">MRQNVGVDGVCEPCALIASPRGRLIVPKTAVDGVTVAVVEDGPIV</sequence>